<dbReference type="OrthoDB" id="52928at2"/>
<dbReference type="PANTHER" id="PTHR46889:SF4">
    <property type="entry name" value="TRANSPOSASE INSO FOR INSERTION SEQUENCE ELEMENT IS911B-RELATED"/>
    <property type="match status" value="1"/>
</dbReference>
<protein>
    <submittedName>
        <fullName evidence="2">Putative transposase</fullName>
    </submittedName>
</protein>
<evidence type="ECO:0000313" key="2">
    <source>
        <dbReference type="EMBL" id="PRY63169.1"/>
    </source>
</evidence>
<feature type="domain" description="Integrase catalytic" evidence="1">
    <location>
        <begin position="119"/>
        <end position="282"/>
    </location>
</feature>
<name>A0A2T0UZ20_9MICO</name>
<dbReference type="GO" id="GO:0015074">
    <property type="term" value="P:DNA integration"/>
    <property type="evidence" value="ECO:0007669"/>
    <property type="project" value="InterPro"/>
</dbReference>
<accession>A0A2T0UZ20</accession>
<dbReference type="InterPro" id="IPR036397">
    <property type="entry name" value="RNaseH_sf"/>
</dbReference>
<reference evidence="2 3" key="1">
    <citation type="submission" date="2018-03" db="EMBL/GenBank/DDBJ databases">
        <title>Genomic Encyclopedia of Type Strains, Phase III (KMG-III): the genomes of soil and plant-associated and newly described type strains.</title>
        <authorList>
            <person name="Whitman W."/>
        </authorList>
    </citation>
    <scope>NUCLEOTIDE SEQUENCE [LARGE SCALE GENOMIC DNA]</scope>
    <source>
        <strain evidence="2 3">CGMCC 1.12484</strain>
    </source>
</reference>
<comment type="caution">
    <text evidence="2">The sequence shown here is derived from an EMBL/GenBank/DDBJ whole genome shotgun (WGS) entry which is preliminary data.</text>
</comment>
<dbReference type="InterPro" id="IPR048020">
    <property type="entry name" value="Transpos_IS3"/>
</dbReference>
<dbReference type="InterPro" id="IPR050900">
    <property type="entry name" value="Transposase_IS3/IS150/IS904"/>
</dbReference>
<proteinExistence type="predicted"/>
<evidence type="ECO:0000313" key="3">
    <source>
        <dbReference type="Proteomes" id="UP000237983"/>
    </source>
</evidence>
<dbReference type="PROSITE" id="PS50994">
    <property type="entry name" value="INTEGRASE"/>
    <property type="match status" value="1"/>
</dbReference>
<dbReference type="EMBL" id="PVTL01000020">
    <property type="protein sequence ID" value="PRY63169.1"/>
    <property type="molecule type" value="Genomic_DNA"/>
</dbReference>
<dbReference type="Gene3D" id="3.30.420.10">
    <property type="entry name" value="Ribonuclease H-like superfamily/Ribonuclease H"/>
    <property type="match status" value="1"/>
</dbReference>
<dbReference type="SUPFAM" id="SSF53098">
    <property type="entry name" value="Ribonuclease H-like"/>
    <property type="match status" value="1"/>
</dbReference>
<dbReference type="PANTHER" id="PTHR46889">
    <property type="entry name" value="TRANSPOSASE INSF FOR INSERTION SEQUENCE IS3B-RELATED"/>
    <property type="match status" value="1"/>
</dbReference>
<evidence type="ECO:0000259" key="1">
    <source>
        <dbReference type="PROSITE" id="PS50994"/>
    </source>
</evidence>
<dbReference type="GO" id="GO:0003676">
    <property type="term" value="F:nucleic acid binding"/>
    <property type="evidence" value="ECO:0007669"/>
    <property type="project" value="InterPro"/>
</dbReference>
<organism evidence="2 3">
    <name type="scientific">Glaciihabitans tibetensis</name>
    <dbReference type="NCBI Taxonomy" id="1266600"/>
    <lineage>
        <taxon>Bacteria</taxon>
        <taxon>Bacillati</taxon>
        <taxon>Actinomycetota</taxon>
        <taxon>Actinomycetes</taxon>
        <taxon>Micrococcales</taxon>
        <taxon>Microbacteriaceae</taxon>
        <taxon>Glaciihabitans</taxon>
    </lineage>
</organism>
<dbReference type="Pfam" id="PF00665">
    <property type="entry name" value="rve"/>
    <property type="match status" value="1"/>
</dbReference>
<dbReference type="Proteomes" id="UP000237983">
    <property type="component" value="Unassembled WGS sequence"/>
</dbReference>
<keyword evidence="3" id="KW-1185">Reference proteome</keyword>
<dbReference type="RefSeq" id="WP_106215241.1">
    <property type="nucleotide sequence ID" value="NZ_PVTL01000020.1"/>
</dbReference>
<dbReference type="NCBIfam" id="NF033516">
    <property type="entry name" value="transpos_IS3"/>
    <property type="match status" value="1"/>
</dbReference>
<dbReference type="AlphaFoldDB" id="A0A2T0UZ20"/>
<gene>
    <name evidence="2" type="ORF">B0I08_1202</name>
</gene>
<dbReference type="InterPro" id="IPR012337">
    <property type="entry name" value="RNaseH-like_sf"/>
</dbReference>
<dbReference type="InterPro" id="IPR001584">
    <property type="entry name" value="Integrase_cat-core"/>
</dbReference>
<sequence length="331" mass="37179">MALIADGLNVEVACDLAGVSQATHYRRMNPPAALAEPIPQKDRVQPATLTAEEVGRIVGFLVDEDNADLSVTEVFVRCWDAGIHVASLSAWQRIARARNLTGDRRRLATHKPRAIPVLCANRPNQVWSWDITTLPSIDRGRSFKLFVILDVFSRYVVGWRVEATENGPFAVEMLTDTIVSEGAIPEVLHADRGSPMTSGVLTAALANFDIVQSHSRPRVSNDNPFSEAQFKTCKYSMDYPRRFRDIEHAREWVAEFMHRYNHQNHHSGIGYYTPMSVHDGSWIIEQNHRQDVLNAAFAANPARYARRPQASTVNAESWINYPTQTETQTAA</sequence>